<feature type="transmembrane region" description="Helical" evidence="2">
    <location>
        <begin position="154"/>
        <end position="178"/>
    </location>
</feature>
<keyword evidence="2" id="KW-0812">Transmembrane</keyword>
<dbReference type="EMBL" id="JADIMK010000069">
    <property type="protein sequence ID" value="MBO8456067.1"/>
    <property type="molecule type" value="Genomic_DNA"/>
</dbReference>
<reference evidence="3" key="1">
    <citation type="submission" date="2020-10" db="EMBL/GenBank/DDBJ databases">
        <authorList>
            <person name="Gilroy R."/>
        </authorList>
    </citation>
    <scope>NUCLEOTIDE SEQUENCE</scope>
    <source>
        <strain evidence="3">B1-3475</strain>
    </source>
</reference>
<evidence type="ECO:0000256" key="1">
    <source>
        <dbReference type="SAM" id="Coils"/>
    </source>
</evidence>
<proteinExistence type="predicted"/>
<evidence type="ECO:0000256" key="2">
    <source>
        <dbReference type="SAM" id="Phobius"/>
    </source>
</evidence>
<dbReference type="Proteomes" id="UP000823617">
    <property type="component" value="Unassembled WGS sequence"/>
</dbReference>
<comment type="caution">
    <text evidence="3">The sequence shown here is derived from an EMBL/GenBank/DDBJ whole genome shotgun (WGS) entry which is preliminary data.</text>
</comment>
<feature type="transmembrane region" description="Helical" evidence="2">
    <location>
        <begin position="65"/>
        <end position="88"/>
    </location>
</feature>
<gene>
    <name evidence="3" type="ORF">IAC08_06645</name>
</gene>
<feature type="coiled-coil region" evidence="1">
    <location>
        <begin position="184"/>
        <end position="211"/>
    </location>
</feature>
<evidence type="ECO:0000313" key="4">
    <source>
        <dbReference type="Proteomes" id="UP000823617"/>
    </source>
</evidence>
<feature type="non-terminal residue" evidence="3">
    <location>
        <position position="1"/>
    </location>
</feature>
<sequence>EFILADESGKFNEERISGHLPMSYHLWYGRGAVAYFIFKVFQNLLAEWASVPRFLHLCHMQHSGLYNYLTMWLLLLSTLIVVGTFLILFYVCKIGLVGSLLLAPYIPIIIFKLIEAFSDGDRDKITMYLCIICLYPLFYFFGKFGWFGSLLTSIIGGLILAFIIIKAIDIADNIIFGIRDNADRRKSKKRRKEQEAEFNAHKDEIIELMNKAYNDNLDEKHIKSFRYGTESCNIAVTVAYYSDYEVYSDRGLYTRHYNLYDTDDARLLNDQVRNTLEFIRTSEKLLKQIDNLYQKSDHDYVRDWEYQPQSSKTPSFLITFDFGNRKDKKARKEQKYVIQSDEHINGLEQSIRNNICILKNRDASTSDYCKTLSRKYGLDESVISSCISYIRAGNCPKASWPLGLPLDAFEEMISYLSEMYNVNLFVEEQRRLYRNKPLVVYRNETNHYKLNFKSGKLESIFDC</sequence>
<keyword evidence="2" id="KW-1133">Transmembrane helix</keyword>
<dbReference type="AlphaFoldDB" id="A0A9D9HLK9"/>
<reference evidence="3" key="2">
    <citation type="journal article" date="2021" name="PeerJ">
        <title>Extensive microbial diversity within the chicken gut microbiome revealed by metagenomics and culture.</title>
        <authorList>
            <person name="Gilroy R."/>
            <person name="Ravi A."/>
            <person name="Getino M."/>
            <person name="Pursley I."/>
            <person name="Horton D.L."/>
            <person name="Alikhan N.F."/>
            <person name="Baker D."/>
            <person name="Gharbi K."/>
            <person name="Hall N."/>
            <person name="Watson M."/>
            <person name="Adriaenssens E.M."/>
            <person name="Foster-Nyarko E."/>
            <person name="Jarju S."/>
            <person name="Secka A."/>
            <person name="Antonio M."/>
            <person name="Oren A."/>
            <person name="Chaudhuri R.R."/>
            <person name="La Ragione R."/>
            <person name="Hildebrand F."/>
            <person name="Pallen M.J."/>
        </authorList>
    </citation>
    <scope>NUCLEOTIDE SEQUENCE</scope>
    <source>
        <strain evidence="3">B1-3475</strain>
    </source>
</reference>
<name>A0A9D9HLK9_9BACT</name>
<organism evidence="3 4">
    <name type="scientific">Candidatus Cryptobacteroides intestinigallinarum</name>
    <dbReference type="NCBI Taxonomy" id="2840767"/>
    <lineage>
        <taxon>Bacteria</taxon>
        <taxon>Pseudomonadati</taxon>
        <taxon>Bacteroidota</taxon>
        <taxon>Bacteroidia</taxon>
        <taxon>Bacteroidales</taxon>
        <taxon>Candidatus Cryptobacteroides</taxon>
    </lineage>
</organism>
<keyword evidence="1" id="KW-0175">Coiled coil</keyword>
<evidence type="ECO:0000313" key="3">
    <source>
        <dbReference type="EMBL" id="MBO8456067.1"/>
    </source>
</evidence>
<accession>A0A9D9HLK9</accession>
<keyword evidence="2" id="KW-0472">Membrane</keyword>
<feature type="transmembrane region" description="Helical" evidence="2">
    <location>
        <begin position="125"/>
        <end position="142"/>
    </location>
</feature>
<protein>
    <submittedName>
        <fullName evidence="3">Uncharacterized protein</fullName>
    </submittedName>
</protein>
<feature type="transmembrane region" description="Helical" evidence="2">
    <location>
        <begin position="94"/>
        <end position="113"/>
    </location>
</feature>